<dbReference type="InterPro" id="IPR003673">
    <property type="entry name" value="CoA-Trfase_fam_III"/>
</dbReference>
<dbReference type="InterPro" id="IPR050483">
    <property type="entry name" value="CoA-transferase_III_domain"/>
</dbReference>
<gene>
    <name evidence="2" type="ORF">HNP84_003351</name>
</gene>
<sequence length="400" mass="41787">MLDGLKVLSFSHFVQGPSAAQHLADLGADVIKVEPPGGAWERRTGSGGIRVGGISATFLAVNRNKRAIAVDLKHPRAKEALVPLIRRADVVLENYRRGALDRLGLGYDAVRAIKPDIIYASATGWGASGPMADRPGVDLLVQARSGLISVTGDVRAAPTAAGTPIVDHHGAALLALGVLAAYARKLRTGRGGRVESSLLAAALDLQAESLTLYHAAGRGPDGVRRDGRLAAWFIDAPYGVYALADGHAVIALSGDMDGFAEAIGSPELAALGPQARLRDRDAFTRALAAALATWTYQRLEAALVPRGFWCERVADYDDVARDPQVAACGLLAEAEVAGRTVTLVRHPVRYDGESPAIRRMPPALGEHTREVLAEAGLAPALIDDLIGAGTLAAPAEGSAA</sequence>
<evidence type="ECO:0000313" key="2">
    <source>
        <dbReference type="EMBL" id="MBB5133625.1"/>
    </source>
</evidence>
<dbReference type="RefSeq" id="WP_185050570.1">
    <property type="nucleotide sequence ID" value="NZ_BAABIX010000001.1"/>
</dbReference>
<proteinExistence type="predicted"/>
<dbReference type="GO" id="GO:0008410">
    <property type="term" value="F:CoA-transferase activity"/>
    <property type="evidence" value="ECO:0007669"/>
    <property type="project" value="TreeGrafter"/>
</dbReference>
<keyword evidence="3" id="KW-1185">Reference proteome</keyword>
<dbReference type="Gene3D" id="3.30.1540.10">
    <property type="entry name" value="formyl-coa transferase, domain 3"/>
    <property type="match status" value="1"/>
</dbReference>
<dbReference type="PANTHER" id="PTHR48207:SF4">
    <property type="entry name" value="BLL6097 PROTEIN"/>
    <property type="match status" value="1"/>
</dbReference>
<dbReference type="InterPro" id="IPR023606">
    <property type="entry name" value="CoA-Trfase_III_dom_1_sf"/>
</dbReference>
<name>A0A840PC81_9ACTN</name>
<evidence type="ECO:0000256" key="1">
    <source>
        <dbReference type="ARBA" id="ARBA00022679"/>
    </source>
</evidence>
<reference evidence="2 3" key="1">
    <citation type="submission" date="2020-08" db="EMBL/GenBank/DDBJ databases">
        <title>Genomic Encyclopedia of Type Strains, Phase IV (KMG-IV): sequencing the most valuable type-strain genomes for metagenomic binning, comparative biology and taxonomic classification.</title>
        <authorList>
            <person name="Goeker M."/>
        </authorList>
    </citation>
    <scope>NUCLEOTIDE SEQUENCE [LARGE SCALE GENOMIC DNA]</scope>
    <source>
        <strain evidence="2 3">DSM 45615</strain>
    </source>
</reference>
<protein>
    <submittedName>
        <fullName evidence="2">Crotonobetainyl-CoA:carnitine CoA-transferase CaiB-like acyl-CoA transferase</fullName>
    </submittedName>
</protein>
<dbReference type="Gene3D" id="3.40.50.10540">
    <property type="entry name" value="Crotonobetainyl-coa:carnitine coa-transferase, domain 1"/>
    <property type="match status" value="1"/>
</dbReference>
<comment type="caution">
    <text evidence="2">The sequence shown here is derived from an EMBL/GenBank/DDBJ whole genome shotgun (WGS) entry which is preliminary data.</text>
</comment>
<dbReference type="Proteomes" id="UP000578449">
    <property type="component" value="Unassembled WGS sequence"/>
</dbReference>
<dbReference type="AlphaFoldDB" id="A0A840PC81"/>
<dbReference type="PANTHER" id="PTHR48207">
    <property type="entry name" value="SUCCINATE--HYDROXYMETHYLGLUTARATE COA-TRANSFERASE"/>
    <property type="match status" value="1"/>
</dbReference>
<organism evidence="2 3">
    <name type="scientific">Thermocatellispora tengchongensis</name>
    <dbReference type="NCBI Taxonomy" id="1073253"/>
    <lineage>
        <taxon>Bacteria</taxon>
        <taxon>Bacillati</taxon>
        <taxon>Actinomycetota</taxon>
        <taxon>Actinomycetes</taxon>
        <taxon>Streptosporangiales</taxon>
        <taxon>Streptosporangiaceae</taxon>
        <taxon>Thermocatellispora</taxon>
    </lineage>
</organism>
<evidence type="ECO:0000313" key="3">
    <source>
        <dbReference type="Proteomes" id="UP000578449"/>
    </source>
</evidence>
<dbReference type="InterPro" id="IPR044855">
    <property type="entry name" value="CoA-Trfase_III_dom3_sf"/>
</dbReference>
<accession>A0A840PC81</accession>
<dbReference type="Pfam" id="PF02515">
    <property type="entry name" value="CoA_transf_3"/>
    <property type="match status" value="1"/>
</dbReference>
<dbReference type="SUPFAM" id="SSF89796">
    <property type="entry name" value="CoA-transferase family III (CaiB/BaiF)"/>
    <property type="match status" value="1"/>
</dbReference>
<dbReference type="EMBL" id="JACHGN010000006">
    <property type="protein sequence ID" value="MBB5133625.1"/>
    <property type="molecule type" value="Genomic_DNA"/>
</dbReference>
<keyword evidence="1 2" id="KW-0808">Transferase</keyword>